<sequence length="208" mass="23385">MGILEARELLCERDDRILFSGLSFRVKAGEWVQITGGNGAGKTTLLRLLTGLARPDAGEVYWQEQPLRNVRDSYHQDLLWIGHQPGIKTRLSALENLRFFHQDGDVAQCLEALAQAGLAGYEDIPVNQLSAGQQRRVALARLWLTRAKLWILDEPFTAIDVNGVERLTQRMAHHTDQGGIVILTTHQPMNVDTDRIRRIALTSERVGQ</sequence>
<name>A0ABT8PT03_9ENTR</name>
<feature type="domain" description="ABC transporter" evidence="7">
    <location>
        <begin position="4"/>
        <end position="208"/>
    </location>
</feature>
<dbReference type="InterPro" id="IPR005895">
    <property type="entry name" value="ABC_transptr_haem_export_CcmA"/>
</dbReference>
<evidence type="ECO:0000259" key="7">
    <source>
        <dbReference type="PROSITE" id="PS50893"/>
    </source>
</evidence>
<evidence type="ECO:0000256" key="2">
    <source>
        <dbReference type="ARBA" id="ARBA00022741"/>
    </source>
</evidence>
<evidence type="ECO:0000256" key="4">
    <source>
        <dbReference type="ARBA" id="ARBA00022840"/>
    </source>
</evidence>
<keyword evidence="3" id="KW-0201">Cytochrome c-type biogenesis</keyword>
<protein>
    <submittedName>
        <fullName evidence="8">Cytochrome c biogenesis heme-transporting ATPase CcmA</fullName>
    </submittedName>
</protein>
<evidence type="ECO:0000256" key="6">
    <source>
        <dbReference type="ARBA" id="ARBA00023136"/>
    </source>
</evidence>
<accession>A0ABT8PT03</accession>
<evidence type="ECO:0000313" key="8">
    <source>
        <dbReference type="EMBL" id="MDN8599456.1"/>
    </source>
</evidence>
<reference evidence="8 9" key="1">
    <citation type="submission" date="2023-07" db="EMBL/GenBank/DDBJ databases">
        <title>Citrobacter selenititolerans sp. nov., isolated from seleniferous soil.</title>
        <authorList>
            <person name="Zhang S."/>
            <person name="Li K."/>
            <person name="Peng J."/>
            <person name="Wang H."/>
            <person name="Sun J."/>
            <person name="Guo Y."/>
        </authorList>
    </citation>
    <scope>NUCLEOTIDE SEQUENCE [LARGE SCALE GENOMIC DNA]</scope>
    <source>
        <strain evidence="8 9">S2-9</strain>
    </source>
</reference>
<dbReference type="InterPro" id="IPR003593">
    <property type="entry name" value="AAA+_ATPase"/>
</dbReference>
<evidence type="ECO:0000256" key="1">
    <source>
        <dbReference type="ARBA" id="ARBA00022448"/>
    </source>
</evidence>
<evidence type="ECO:0000256" key="3">
    <source>
        <dbReference type="ARBA" id="ARBA00022748"/>
    </source>
</evidence>
<keyword evidence="5" id="KW-1278">Translocase</keyword>
<dbReference type="PROSITE" id="PS00211">
    <property type="entry name" value="ABC_TRANSPORTER_1"/>
    <property type="match status" value="1"/>
</dbReference>
<dbReference type="SMART" id="SM00382">
    <property type="entry name" value="AAA"/>
    <property type="match status" value="1"/>
</dbReference>
<keyword evidence="9" id="KW-1185">Reference proteome</keyword>
<dbReference type="CDD" id="cd03231">
    <property type="entry name" value="ABC_CcmA_heme_exporter"/>
    <property type="match status" value="1"/>
</dbReference>
<evidence type="ECO:0000256" key="5">
    <source>
        <dbReference type="ARBA" id="ARBA00022967"/>
    </source>
</evidence>
<dbReference type="InterPro" id="IPR027417">
    <property type="entry name" value="P-loop_NTPase"/>
</dbReference>
<dbReference type="InterPro" id="IPR017871">
    <property type="entry name" value="ABC_transporter-like_CS"/>
</dbReference>
<dbReference type="Gene3D" id="3.40.50.300">
    <property type="entry name" value="P-loop containing nucleotide triphosphate hydrolases"/>
    <property type="match status" value="1"/>
</dbReference>
<dbReference type="RefSeq" id="WP_301698316.1">
    <property type="nucleotide sequence ID" value="NZ_JAUJYW010000003.1"/>
</dbReference>
<keyword evidence="1" id="KW-0813">Transport</keyword>
<gene>
    <name evidence="8" type="primary">ccmA</name>
    <name evidence="8" type="ORF">Q0A17_08560</name>
</gene>
<dbReference type="PANTHER" id="PTHR43499">
    <property type="entry name" value="ABC TRANSPORTER I FAMILY MEMBER 1"/>
    <property type="match status" value="1"/>
</dbReference>
<proteinExistence type="predicted"/>
<dbReference type="NCBIfam" id="TIGR01189">
    <property type="entry name" value="ccmA"/>
    <property type="match status" value="1"/>
</dbReference>
<keyword evidence="2" id="KW-0547">Nucleotide-binding</keyword>
<dbReference type="Pfam" id="PF00005">
    <property type="entry name" value="ABC_tran"/>
    <property type="match status" value="1"/>
</dbReference>
<keyword evidence="4" id="KW-0067">ATP-binding</keyword>
<dbReference type="SUPFAM" id="SSF52540">
    <property type="entry name" value="P-loop containing nucleoside triphosphate hydrolases"/>
    <property type="match status" value="1"/>
</dbReference>
<dbReference type="InterPro" id="IPR003439">
    <property type="entry name" value="ABC_transporter-like_ATP-bd"/>
</dbReference>
<dbReference type="NCBIfam" id="NF010061">
    <property type="entry name" value="PRK13538.1"/>
    <property type="match status" value="1"/>
</dbReference>
<dbReference type="PANTHER" id="PTHR43499:SF1">
    <property type="entry name" value="ABC TRANSPORTER I FAMILY MEMBER 1"/>
    <property type="match status" value="1"/>
</dbReference>
<dbReference type="Proteomes" id="UP001174867">
    <property type="component" value="Unassembled WGS sequence"/>
</dbReference>
<dbReference type="PROSITE" id="PS50893">
    <property type="entry name" value="ABC_TRANSPORTER_2"/>
    <property type="match status" value="1"/>
</dbReference>
<keyword evidence="6" id="KW-0472">Membrane</keyword>
<organism evidence="8 9">
    <name type="scientific">Citrobacter enshiensis</name>
    <dbReference type="NCBI Taxonomy" id="2971264"/>
    <lineage>
        <taxon>Bacteria</taxon>
        <taxon>Pseudomonadati</taxon>
        <taxon>Pseudomonadota</taxon>
        <taxon>Gammaproteobacteria</taxon>
        <taxon>Enterobacterales</taxon>
        <taxon>Enterobacteriaceae</taxon>
        <taxon>Citrobacter</taxon>
    </lineage>
</organism>
<dbReference type="EMBL" id="JAUJYW010000003">
    <property type="protein sequence ID" value="MDN8599456.1"/>
    <property type="molecule type" value="Genomic_DNA"/>
</dbReference>
<evidence type="ECO:0000313" key="9">
    <source>
        <dbReference type="Proteomes" id="UP001174867"/>
    </source>
</evidence>
<comment type="caution">
    <text evidence="8">The sequence shown here is derived from an EMBL/GenBank/DDBJ whole genome shotgun (WGS) entry which is preliminary data.</text>
</comment>